<evidence type="ECO:0000313" key="2">
    <source>
        <dbReference type="Proteomes" id="UP000664601"/>
    </source>
</evidence>
<dbReference type="RefSeq" id="WP_207672205.1">
    <property type="nucleotide sequence ID" value="NZ_JAFREM010000004.1"/>
</dbReference>
<organism evidence="1 2">
    <name type="scientific">Candidatus Enterococcus moelleringii</name>
    <dbReference type="NCBI Taxonomy" id="2815325"/>
    <lineage>
        <taxon>Bacteria</taxon>
        <taxon>Bacillati</taxon>
        <taxon>Bacillota</taxon>
        <taxon>Bacilli</taxon>
        <taxon>Lactobacillales</taxon>
        <taxon>Enterococcaceae</taxon>
        <taxon>Enterococcus</taxon>
    </lineage>
</organism>
<comment type="caution">
    <text evidence="1">The sequence shown here is derived from an EMBL/GenBank/DDBJ whole genome shotgun (WGS) entry which is preliminary data.</text>
</comment>
<keyword evidence="2" id="KW-1185">Reference proteome</keyword>
<gene>
    <name evidence="1" type="ORF">JZO70_03835</name>
</gene>
<dbReference type="Proteomes" id="UP000664601">
    <property type="component" value="Unassembled WGS sequence"/>
</dbReference>
<reference evidence="1 2" key="1">
    <citation type="submission" date="2021-03" db="EMBL/GenBank/DDBJ databases">
        <title>Enterococcal diversity collection.</title>
        <authorList>
            <person name="Gilmore M.S."/>
            <person name="Schwartzman J."/>
            <person name="Van Tyne D."/>
            <person name="Martin M."/>
            <person name="Earl A.M."/>
            <person name="Manson A.L."/>
            <person name="Straub T."/>
            <person name="Salamzade R."/>
            <person name="Saavedra J."/>
            <person name="Lebreton F."/>
            <person name="Prichula J."/>
            <person name="Schaufler K."/>
            <person name="Gaca A."/>
            <person name="Sgardioli B."/>
            <person name="Wagenaar J."/>
            <person name="Strong T."/>
        </authorList>
    </citation>
    <scope>NUCLEOTIDE SEQUENCE [LARGE SCALE GENOMIC DNA]</scope>
    <source>
        <strain evidence="1 2">669A</strain>
    </source>
</reference>
<name>A0ABS3L6N1_9ENTE</name>
<sequence length="139" mass="15740">MEKLVLATEDIFLDATDAKRCMDAECLKLVEYLRRRQFETGLVLVDEGSTPDETVQENLSFYLPAEEVFSQKAFDYKTKYFIDNSIERLEKAASKGFTPVLIAEGGTLEDSEFDCAAYSTISDFHLSLIQASFEQHSVN</sequence>
<dbReference type="EMBL" id="JAFREM010000004">
    <property type="protein sequence ID" value="MBO1305278.1"/>
    <property type="molecule type" value="Genomic_DNA"/>
</dbReference>
<protein>
    <submittedName>
        <fullName evidence="1">Uncharacterized protein</fullName>
    </submittedName>
</protein>
<evidence type="ECO:0000313" key="1">
    <source>
        <dbReference type="EMBL" id="MBO1305278.1"/>
    </source>
</evidence>
<proteinExistence type="predicted"/>
<accession>A0ABS3L6N1</accession>